<evidence type="ECO:0000313" key="10">
    <source>
        <dbReference type="Proteomes" id="UP001204144"/>
    </source>
</evidence>
<keyword evidence="3" id="KW-0645">Protease</keyword>
<feature type="domain" description="LD-carboxypeptidase C-terminal" evidence="8">
    <location>
        <begin position="171"/>
        <end position="283"/>
    </location>
</feature>
<evidence type="ECO:0000256" key="3">
    <source>
        <dbReference type="ARBA" id="ARBA00022670"/>
    </source>
</evidence>
<dbReference type="AlphaFoldDB" id="A0AAE3KU58"/>
<dbReference type="Pfam" id="PF17676">
    <property type="entry name" value="Peptidase_S66C"/>
    <property type="match status" value="1"/>
</dbReference>
<dbReference type="SUPFAM" id="SSF141986">
    <property type="entry name" value="LD-carboxypeptidase A C-terminal domain-like"/>
    <property type="match status" value="1"/>
</dbReference>
<reference evidence="9 10" key="1">
    <citation type="submission" date="2018-11" db="EMBL/GenBank/DDBJ databases">
        <title>Novel bacteria species description.</title>
        <authorList>
            <person name="Han J.-H."/>
        </authorList>
    </citation>
    <scope>NUCLEOTIDE SEQUENCE [LARGE SCALE GENOMIC DNA]</scope>
    <source>
        <strain evidence="9 10">KCTC23259</strain>
    </source>
</reference>
<feature type="active site" description="Charge relay system" evidence="6">
    <location>
        <position position="271"/>
    </location>
</feature>
<evidence type="ECO:0000256" key="4">
    <source>
        <dbReference type="ARBA" id="ARBA00022801"/>
    </source>
</evidence>
<organism evidence="9 10">
    <name type="scientific">Lacihabitans soyangensis</name>
    <dbReference type="NCBI Taxonomy" id="869394"/>
    <lineage>
        <taxon>Bacteria</taxon>
        <taxon>Pseudomonadati</taxon>
        <taxon>Bacteroidota</taxon>
        <taxon>Cytophagia</taxon>
        <taxon>Cytophagales</taxon>
        <taxon>Leadbetterellaceae</taxon>
        <taxon>Lacihabitans</taxon>
    </lineage>
</organism>
<comment type="similarity">
    <text evidence="1">Belongs to the peptidase S66 family.</text>
</comment>
<proteinExistence type="inferred from homology"/>
<dbReference type="GO" id="GO:0008236">
    <property type="term" value="F:serine-type peptidase activity"/>
    <property type="evidence" value="ECO:0007669"/>
    <property type="project" value="UniProtKB-KW"/>
</dbReference>
<dbReference type="Pfam" id="PF02016">
    <property type="entry name" value="Peptidase_S66"/>
    <property type="match status" value="1"/>
</dbReference>
<dbReference type="RefSeq" id="WP_255038430.1">
    <property type="nucleotide sequence ID" value="NZ_RJUF01000176.1"/>
</dbReference>
<dbReference type="InterPro" id="IPR040449">
    <property type="entry name" value="Peptidase_S66_N"/>
</dbReference>
<dbReference type="GO" id="GO:0004180">
    <property type="term" value="F:carboxypeptidase activity"/>
    <property type="evidence" value="ECO:0007669"/>
    <property type="project" value="UniProtKB-KW"/>
</dbReference>
<evidence type="ECO:0000259" key="8">
    <source>
        <dbReference type="Pfam" id="PF17676"/>
    </source>
</evidence>
<dbReference type="CDD" id="cd07025">
    <property type="entry name" value="Peptidase_S66"/>
    <property type="match status" value="1"/>
</dbReference>
<sequence length="298" mass="32795">MLAAPPYLKKGDKIAITAPASKLGRKSIEIGVEILQNWGLEVIVGKTVGNEFHGFADTLENRTSEFQGFLDEPSIKLILSARGGYGCSKIIDYLNFEKFKTKPKWICGFSDLTAMLLHVNGLGFQSLHGVMAKTMTYHQESNDSLRAALFGDKIDYAFISQEYNREGEGVGEAIGGNLALMAHSIGSKSDLTYDGKILFLEDISEYFYNLDRMLLQLKRAGKLSNLAGLVIGDFSDCKDNDEPFGKNVEEIILELTEGTNYPIAFGFGFGHENKNLAIRMGETLAFCVNKTGSTIKSL</sequence>
<dbReference type="InterPro" id="IPR003507">
    <property type="entry name" value="S66_fam"/>
</dbReference>
<dbReference type="InterPro" id="IPR027478">
    <property type="entry name" value="LdcA_N"/>
</dbReference>
<dbReference type="Proteomes" id="UP001204144">
    <property type="component" value="Unassembled WGS sequence"/>
</dbReference>
<evidence type="ECO:0000313" key="9">
    <source>
        <dbReference type="EMBL" id="MCP9764738.1"/>
    </source>
</evidence>
<evidence type="ECO:0000256" key="1">
    <source>
        <dbReference type="ARBA" id="ARBA00010233"/>
    </source>
</evidence>
<accession>A0AAE3KU58</accession>
<protein>
    <submittedName>
        <fullName evidence="9">LD-carboxypeptidase</fullName>
    </submittedName>
</protein>
<evidence type="ECO:0000256" key="6">
    <source>
        <dbReference type="PIRSR" id="PIRSR028757-1"/>
    </source>
</evidence>
<dbReference type="SUPFAM" id="SSF52317">
    <property type="entry name" value="Class I glutamine amidotransferase-like"/>
    <property type="match status" value="1"/>
</dbReference>
<keyword evidence="5" id="KW-0720">Serine protease</keyword>
<feature type="active site" description="Charge relay system" evidence="6">
    <location>
        <position position="201"/>
    </location>
</feature>
<evidence type="ECO:0000256" key="5">
    <source>
        <dbReference type="ARBA" id="ARBA00022825"/>
    </source>
</evidence>
<dbReference type="Gene3D" id="3.40.50.10740">
    <property type="entry name" value="Class I glutamine amidotransferase-like"/>
    <property type="match status" value="1"/>
</dbReference>
<dbReference type="InterPro" id="IPR027461">
    <property type="entry name" value="Carboxypeptidase_A_C_sf"/>
</dbReference>
<dbReference type="PANTHER" id="PTHR30237">
    <property type="entry name" value="MURAMOYLTETRAPEPTIDE CARBOXYPEPTIDASE"/>
    <property type="match status" value="1"/>
</dbReference>
<comment type="caution">
    <text evidence="9">The sequence shown here is derived from an EMBL/GenBank/DDBJ whole genome shotgun (WGS) entry which is preliminary data.</text>
</comment>
<dbReference type="InterPro" id="IPR040921">
    <property type="entry name" value="Peptidase_S66C"/>
</dbReference>
<evidence type="ECO:0000259" key="7">
    <source>
        <dbReference type="Pfam" id="PF02016"/>
    </source>
</evidence>
<dbReference type="GO" id="GO:0006508">
    <property type="term" value="P:proteolysis"/>
    <property type="evidence" value="ECO:0007669"/>
    <property type="project" value="UniProtKB-KW"/>
</dbReference>
<evidence type="ECO:0000256" key="2">
    <source>
        <dbReference type="ARBA" id="ARBA00022645"/>
    </source>
</evidence>
<dbReference type="InterPro" id="IPR029062">
    <property type="entry name" value="Class_I_gatase-like"/>
</dbReference>
<dbReference type="EMBL" id="RJUF01000176">
    <property type="protein sequence ID" value="MCP9764738.1"/>
    <property type="molecule type" value="Genomic_DNA"/>
</dbReference>
<dbReference type="Gene3D" id="3.50.30.60">
    <property type="entry name" value="LD-carboxypeptidase A C-terminal domain-like"/>
    <property type="match status" value="1"/>
</dbReference>
<feature type="domain" description="LD-carboxypeptidase N-terminal" evidence="7">
    <location>
        <begin position="14"/>
        <end position="129"/>
    </location>
</feature>
<keyword evidence="10" id="KW-1185">Reference proteome</keyword>
<dbReference type="PANTHER" id="PTHR30237:SF2">
    <property type="entry name" value="MUREIN TETRAPEPTIDE CARBOXYPEPTIDASE"/>
    <property type="match status" value="1"/>
</dbReference>
<keyword evidence="2" id="KW-0121">Carboxypeptidase</keyword>
<keyword evidence="4" id="KW-0378">Hydrolase</keyword>
<name>A0AAE3KU58_9BACT</name>
<gene>
    <name evidence="9" type="ORF">EGI31_17505</name>
</gene>
<dbReference type="PIRSF" id="PIRSF028757">
    <property type="entry name" value="LD-carboxypeptidase"/>
    <property type="match status" value="1"/>
</dbReference>
<feature type="active site" description="Nucleophile" evidence="6">
    <location>
        <position position="110"/>
    </location>
</feature>